<dbReference type="AlphaFoldDB" id="A0A6A5QCD2"/>
<evidence type="ECO:0000313" key="2">
    <source>
        <dbReference type="Proteomes" id="UP000800096"/>
    </source>
</evidence>
<accession>A0A6A5QCD2</accession>
<protein>
    <submittedName>
        <fullName evidence="1">Uncharacterized protein</fullName>
    </submittedName>
</protein>
<organism evidence="1 2">
    <name type="scientific">Ampelomyces quisqualis</name>
    <name type="common">Powdery mildew agent</name>
    <dbReference type="NCBI Taxonomy" id="50730"/>
    <lineage>
        <taxon>Eukaryota</taxon>
        <taxon>Fungi</taxon>
        <taxon>Dikarya</taxon>
        <taxon>Ascomycota</taxon>
        <taxon>Pezizomycotina</taxon>
        <taxon>Dothideomycetes</taxon>
        <taxon>Pleosporomycetidae</taxon>
        <taxon>Pleosporales</taxon>
        <taxon>Pleosporineae</taxon>
        <taxon>Phaeosphaeriaceae</taxon>
        <taxon>Ampelomyces</taxon>
    </lineage>
</organism>
<dbReference type="Proteomes" id="UP000800096">
    <property type="component" value="Unassembled WGS sequence"/>
</dbReference>
<name>A0A6A5QCD2_AMPQU</name>
<gene>
    <name evidence="1" type="ORF">BDU57DRAFT_80476</name>
</gene>
<sequence>MEKVVAQCRTSRDTLVHFQSTSERLLLRNKDTQSSSSPGRKVFHRAVRLPMFLAMLTSRVPTMVGGRRTHRMHQLQFCQYGRTRQHPLLHLPTHCTFSAALASIPNIRARHDLIHWRTLVSLCLSTSQCNATGVYTAPTVTSRCKKRYWG</sequence>
<dbReference type="EMBL" id="ML979141">
    <property type="protein sequence ID" value="KAF1912144.1"/>
    <property type="molecule type" value="Genomic_DNA"/>
</dbReference>
<evidence type="ECO:0000313" key="1">
    <source>
        <dbReference type="EMBL" id="KAF1912144.1"/>
    </source>
</evidence>
<reference evidence="1" key="1">
    <citation type="journal article" date="2020" name="Stud. Mycol.">
        <title>101 Dothideomycetes genomes: a test case for predicting lifestyles and emergence of pathogens.</title>
        <authorList>
            <person name="Haridas S."/>
            <person name="Albert R."/>
            <person name="Binder M."/>
            <person name="Bloem J."/>
            <person name="Labutti K."/>
            <person name="Salamov A."/>
            <person name="Andreopoulos B."/>
            <person name="Baker S."/>
            <person name="Barry K."/>
            <person name="Bills G."/>
            <person name="Bluhm B."/>
            <person name="Cannon C."/>
            <person name="Castanera R."/>
            <person name="Culley D."/>
            <person name="Daum C."/>
            <person name="Ezra D."/>
            <person name="Gonzalez J."/>
            <person name="Henrissat B."/>
            <person name="Kuo A."/>
            <person name="Liang C."/>
            <person name="Lipzen A."/>
            <person name="Lutzoni F."/>
            <person name="Magnuson J."/>
            <person name="Mondo S."/>
            <person name="Nolan M."/>
            <person name="Ohm R."/>
            <person name="Pangilinan J."/>
            <person name="Park H.-J."/>
            <person name="Ramirez L."/>
            <person name="Alfaro M."/>
            <person name="Sun H."/>
            <person name="Tritt A."/>
            <person name="Yoshinaga Y."/>
            <person name="Zwiers L.-H."/>
            <person name="Turgeon B."/>
            <person name="Goodwin S."/>
            <person name="Spatafora J."/>
            <person name="Crous P."/>
            <person name="Grigoriev I."/>
        </authorList>
    </citation>
    <scope>NUCLEOTIDE SEQUENCE</scope>
    <source>
        <strain evidence="1">HMLAC05119</strain>
    </source>
</reference>
<proteinExistence type="predicted"/>
<keyword evidence="2" id="KW-1185">Reference proteome</keyword>